<dbReference type="RefSeq" id="WP_274959521.1">
    <property type="nucleotide sequence ID" value="NZ_DYWQ01000134.1"/>
</dbReference>
<proteinExistence type="predicted"/>
<dbReference type="AlphaFoldDB" id="A0A921GH85"/>
<sequence>MTSVFPRALASARGTYLFAVRDIDQMYEPCQFASGFGADLYVSLDTLVDVDASTGWCYSTATDNDTERSQVVGVATFPFSIVWQGRDCGTQLFQGPPQTVGVAGVEKAPSHRSWLSPIKES</sequence>
<protein>
    <submittedName>
        <fullName evidence="1">Uncharacterized protein</fullName>
    </submittedName>
</protein>
<dbReference type="EMBL" id="DYWQ01000134">
    <property type="protein sequence ID" value="HJF45844.1"/>
    <property type="molecule type" value="Genomic_DNA"/>
</dbReference>
<name>A0A921GH85_9ACTN</name>
<gene>
    <name evidence="1" type="ORF">K8U72_08715</name>
</gene>
<comment type="caution">
    <text evidence="1">The sequence shown here is derived from an EMBL/GenBank/DDBJ whole genome shotgun (WGS) entry which is preliminary data.</text>
</comment>
<reference evidence="1" key="1">
    <citation type="journal article" date="2021" name="PeerJ">
        <title>Extensive microbial diversity within the chicken gut microbiome revealed by metagenomics and culture.</title>
        <authorList>
            <person name="Gilroy R."/>
            <person name="Ravi A."/>
            <person name="Getino M."/>
            <person name="Pursley I."/>
            <person name="Horton D.L."/>
            <person name="Alikhan N.F."/>
            <person name="Baker D."/>
            <person name="Gharbi K."/>
            <person name="Hall N."/>
            <person name="Watson M."/>
            <person name="Adriaenssens E.M."/>
            <person name="Foster-Nyarko E."/>
            <person name="Jarju S."/>
            <person name="Secka A."/>
            <person name="Antonio M."/>
            <person name="Oren A."/>
            <person name="Chaudhuri R.R."/>
            <person name="La Ragione R."/>
            <person name="Hildebrand F."/>
            <person name="Pallen M.J."/>
        </authorList>
    </citation>
    <scope>NUCLEOTIDE SEQUENCE</scope>
    <source>
        <strain evidence="1">CHK124-7917</strain>
    </source>
</reference>
<dbReference type="Proteomes" id="UP000697330">
    <property type="component" value="Unassembled WGS sequence"/>
</dbReference>
<accession>A0A921GH85</accession>
<evidence type="ECO:0000313" key="1">
    <source>
        <dbReference type="EMBL" id="HJF45844.1"/>
    </source>
</evidence>
<evidence type="ECO:0000313" key="2">
    <source>
        <dbReference type="Proteomes" id="UP000697330"/>
    </source>
</evidence>
<organism evidence="1 2">
    <name type="scientific">Thermophilibacter provencensis</name>
    <dbReference type="NCBI Taxonomy" id="1852386"/>
    <lineage>
        <taxon>Bacteria</taxon>
        <taxon>Bacillati</taxon>
        <taxon>Actinomycetota</taxon>
        <taxon>Coriobacteriia</taxon>
        <taxon>Coriobacteriales</taxon>
        <taxon>Atopobiaceae</taxon>
        <taxon>Thermophilibacter</taxon>
    </lineage>
</organism>
<reference evidence="1" key="2">
    <citation type="submission" date="2021-09" db="EMBL/GenBank/DDBJ databases">
        <authorList>
            <person name="Gilroy R."/>
        </authorList>
    </citation>
    <scope>NUCLEOTIDE SEQUENCE</scope>
    <source>
        <strain evidence="1">CHK124-7917</strain>
    </source>
</reference>